<dbReference type="Proteomes" id="UP000295129">
    <property type="component" value="Unassembled WGS sequence"/>
</dbReference>
<reference evidence="4 5" key="1">
    <citation type="submission" date="2019-03" db="EMBL/GenBank/DDBJ databases">
        <title>Genomic Encyclopedia of Type Strains, Phase IV (KMG-IV): sequencing the most valuable type-strain genomes for metagenomic binning, comparative biology and taxonomic classification.</title>
        <authorList>
            <person name="Goeker M."/>
        </authorList>
    </citation>
    <scope>NUCLEOTIDE SEQUENCE [LARGE SCALE GENOMIC DNA]</scope>
    <source>
        <strain evidence="4 5">DSM 12121</strain>
    </source>
</reference>
<dbReference type="GO" id="GO:0051537">
    <property type="term" value="F:2 iron, 2 sulfur cluster binding"/>
    <property type="evidence" value="ECO:0007669"/>
    <property type="project" value="InterPro"/>
</dbReference>
<dbReference type="InterPro" id="IPR008090">
    <property type="entry name" value="Fe_iron_reduct"/>
</dbReference>
<feature type="domain" description="Ferric siderophore reductase C-terminal" evidence="3">
    <location>
        <begin position="230"/>
        <end position="247"/>
    </location>
</feature>
<accession>A0A4R6DRS4</accession>
<dbReference type="OrthoDB" id="8993954at2"/>
<feature type="region of interest" description="Disordered" evidence="1">
    <location>
        <begin position="200"/>
        <end position="221"/>
    </location>
</feature>
<dbReference type="RefSeq" id="WP_133594060.1">
    <property type="nucleotide sequence ID" value="NZ_SNVV01000018.1"/>
</dbReference>
<sequence>MIELLKPLFRGELAALGEALVCGDPAAPGLQPLAALLASPAALDALLARHAAFRRCDDLRPVASAWMLDYAGVLLPAVVAGASVLQHLFPVAAGSVALQLDEHARVRAVVIPTLGHAAPGQDSASRYRPLLDGHLAPLIARLSEGAGLPEKLLWGSVSRWLEPILEQAAAAAAGLPPLAALVAADHAYLLEQEKWPDGRRNPLFGRRKHAAPQGTPPGGHGKPILLHRQCCLYYRLPGESHCGACPLSPALRRARGSALKDAA</sequence>
<evidence type="ECO:0000259" key="2">
    <source>
        <dbReference type="Pfam" id="PF06276"/>
    </source>
</evidence>
<dbReference type="NCBIfam" id="TIGR03951">
    <property type="entry name" value="Fe_III_red_FhuF"/>
    <property type="match status" value="1"/>
</dbReference>
<dbReference type="GO" id="GO:0003824">
    <property type="term" value="F:catalytic activity"/>
    <property type="evidence" value="ECO:0007669"/>
    <property type="project" value="UniProtKB-ARBA"/>
</dbReference>
<dbReference type="EMBL" id="SNVV01000018">
    <property type="protein sequence ID" value="TDN47770.1"/>
    <property type="molecule type" value="Genomic_DNA"/>
</dbReference>
<comment type="caution">
    <text evidence="4">The sequence shown here is derived from an EMBL/GenBank/DDBJ whole genome shotgun (WGS) entry which is preliminary data.</text>
</comment>
<evidence type="ECO:0000256" key="1">
    <source>
        <dbReference type="SAM" id="MobiDB-lite"/>
    </source>
</evidence>
<dbReference type="InterPro" id="IPR024726">
    <property type="entry name" value="FhuF_C"/>
</dbReference>
<evidence type="ECO:0000313" key="5">
    <source>
        <dbReference type="Proteomes" id="UP000295129"/>
    </source>
</evidence>
<dbReference type="Pfam" id="PF11575">
    <property type="entry name" value="FhuF_C"/>
    <property type="match status" value="1"/>
</dbReference>
<dbReference type="Pfam" id="PF06276">
    <property type="entry name" value="FhuF"/>
    <property type="match status" value="1"/>
</dbReference>
<dbReference type="AlphaFoldDB" id="A0A4R6DRS4"/>
<gene>
    <name evidence="4" type="ORF">C7389_11879</name>
</gene>
<protein>
    <submittedName>
        <fullName evidence="4">Ferric iron reductase protein FhuF</fullName>
    </submittedName>
</protein>
<dbReference type="InterPro" id="IPR022770">
    <property type="entry name" value="IucA/IucC-like_C"/>
</dbReference>
<proteinExistence type="predicted"/>
<organism evidence="4 5">
    <name type="scientific">Azoarcus indigens</name>
    <dbReference type="NCBI Taxonomy" id="29545"/>
    <lineage>
        <taxon>Bacteria</taxon>
        <taxon>Pseudomonadati</taxon>
        <taxon>Pseudomonadota</taxon>
        <taxon>Betaproteobacteria</taxon>
        <taxon>Rhodocyclales</taxon>
        <taxon>Zoogloeaceae</taxon>
        <taxon>Azoarcus</taxon>
    </lineage>
</organism>
<evidence type="ECO:0000259" key="3">
    <source>
        <dbReference type="Pfam" id="PF11575"/>
    </source>
</evidence>
<name>A0A4R6DRS4_9RHOO</name>
<keyword evidence="5" id="KW-1185">Reference proteome</keyword>
<feature type="domain" description="Aerobactin siderophore biosynthesis IucA/IucC-like C-terminal" evidence="2">
    <location>
        <begin position="64"/>
        <end position="206"/>
    </location>
</feature>
<evidence type="ECO:0000313" key="4">
    <source>
        <dbReference type="EMBL" id="TDN47770.1"/>
    </source>
</evidence>